<accession>A0ACB1B3I1</accession>
<dbReference type="EMBL" id="CAVMJV010000152">
    <property type="protein sequence ID" value="CAK5115094.1"/>
    <property type="molecule type" value="Genomic_DNA"/>
</dbReference>
<comment type="caution">
    <text evidence="1">The sequence shown here is derived from an EMBL/GenBank/DDBJ whole genome shotgun (WGS) entry which is preliminary data.</text>
</comment>
<reference evidence="1" key="1">
    <citation type="submission" date="2023-11" db="EMBL/GenBank/DDBJ databases">
        <authorList>
            <person name="Poullet M."/>
        </authorList>
    </citation>
    <scope>NUCLEOTIDE SEQUENCE</scope>
    <source>
        <strain evidence="1">E1834</strain>
    </source>
</reference>
<organism evidence="1 2">
    <name type="scientific">Meloidogyne enterolobii</name>
    <name type="common">Root-knot nematode worm</name>
    <name type="synonym">Meloidogyne mayaguensis</name>
    <dbReference type="NCBI Taxonomy" id="390850"/>
    <lineage>
        <taxon>Eukaryota</taxon>
        <taxon>Metazoa</taxon>
        <taxon>Ecdysozoa</taxon>
        <taxon>Nematoda</taxon>
        <taxon>Chromadorea</taxon>
        <taxon>Rhabditida</taxon>
        <taxon>Tylenchina</taxon>
        <taxon>Tylenchomorpha</taxon>
        <taxon>Tylenchoidea</taxon>
        <taxon>Meloidogynidae</taxon>
        <taxon>Meloidogyninae</taxon>
        <taxon>Meloidogyne</taxon>
    </lineage>
</organism>
<keyword evidence="2" id="KW-1185">Reference proteome</keyword>
<name>A0ACB1B3I1_MELEN</name>
<evidence type="ECO:0000313" key="2">
    <source>
        <dbReference type="Proteomes" id="UP001497535"/>
    </source>
</evidence>
<gene>
    <name evidence="1" type="ORF">MENTE1834_LOCUS45510</name>
</gene>
<proteinExistence type="predicted"/>
<protein>
    <submittedName>
        <fullName evidence="1">Uncharacterized protein</fullName>
    </submittedName>
</protein>
<sequence length="365" mass="41084">MKKNNNYAMFSAISLISECHPEQLITDSRYLTTSAFTELINNIIHCSFAIAPIQSKTQQIELNNEQVVQNYESQGSQSQDDDSIVDLSSAAAALLPEEQQILEKQIPENSKISPLNSPSKSPPPPPLPPQLLSQSSLSINEDKKSGEEQHPIIQQQNLIYQYSPIKLTLDEEEALIFLLELMINIVLENRDRLAQVWPLVRDHLQWLLSPDFAQNKQITERSIIALIRIANRNLFRLGHPQQNVKTPPPPQPLPFVPRTALTKSVVIVVEDEQTQQENASSQTIQHKTNCCADDVLQFMGRKILELRPSDLLLFSQQIANGLQQLLRANAANVHSAEHWAMFFSILEAVGAAAYQDDDFDLVDVN</sequence>
<evidence type="ECO:0000313" key="1">
    <source>
        <dbReference type="EMBL" id="CAK5115094.1"/>
    </source>
</evidence>
<dbReference type="Proteomes" id="UP001497535">
    <property type="component" value="Unassembled WGS sequence"/>
</dbReference>